<feature type="transmembrane region" description="Helical" evidence="1">
    <location>
        <begin position="214"/>
        <end position="235"/>
    </location>
</feature>
<feature type="transmembrane region" description="Helical" evidence="1">
    <location>
        <begin position="255"/>
        <end position="281"/>
    </location>
</feature>
<dbReference type="AlphaFoldDB" id="A0A285L4W3"/>
<name>A0A285L4W3_9NOCA</name>
<proteinExistence type="predicted"/>
<dbReference type="GO" id="GO:0016020">
    <property type="term" value="C:membrane"/>
    <property type="evidence" value="ECO:0007669"/>
    <property type="project" value="UniProtKB-UniRule"/>
</dbReference>
<dbReference type="PROSITE" id="PS50924">
    <property type="entry name" value="MHYT"/>
    <property type="match status" value="1"/>
</dbReference>
<keyword evidence="5" id="KW-1185">Reference proteome</keyword>
<dbReference type="Pfam" id="PF03707">
    <property type="entry name" value="MHYT"/>
    <property type="match status" value="3"/>
</dbReference>
<dbReference type="STRING" id="1379680.GCA_001612615_01280"/>
<accession>A0A285L4W3</accession>
<feature type="region of interest" description="Disordered" evidence="2">
    <location>
        <begin position="296"/>
        <end position="320"/>
    </location>
</feature>
<keyword evidence="1" id="KW-1133">Transmembrane helix</keyword>
<feature type="transmembrane region" description="Helical" evidence="1">
    <location>
        <begin position="87"/>
        <end position="113"/>
    </location>
</feature>
<feature type="transmembrane region" description="Helical" evidence="1">
    <location>
        <begin position="54"/>
        <end position="75"/>
    </location>
</feature>
<organism evidence="4 5">
    <name type="scientific">Nocardia amikacinitolerans</name>
    <dbReference type="NCBI Taxonomy" id="756689"/>
    <lineage>
        <taxon>Bacteria</taxon>
        <taxon>Bacillati</taxon>
        <taxon>Actinomycetota</taxon>
        <taxon>Actinomycetes</taxon>
        <taxon>Mycobacteriales</taxon>
        <taxon>Nocardiaceae</taxon>
        <taxon>Nocardia</taxon>
    </lineage>
</organism>
<feature type="transmembrane region" description="Helical" evidence="1">
    <location>
        <begin position="125"/>
        <end position="145"/>
    </location>
</feature>
<evidence type="ECO:0000313" key="5">
    <source>
        <dbReference type="Proteomes" id="UP000219565"/>
    </source>
</evidence>
<dbReference type="InterPro" id="IPR005330">
    <property type="entry name" value="MHYT_dom"/>
</dbReference>
<keyword evidence="1" id="KW-0472">Membrane</keyword>
<protein>
    <submittedName>
        <fullName evidence="4">MHYT domain-containing protein, NO-binding membrane sensor</fullName>
    </submittedName>
</protein>
<evidence type="ECO:0000259" key="3">
    <source>
        <dbReference type="PROSITE" id="PS50924"/>
    </source>
</evidence>
<dbReference type="EMBL" id="OBEG01000001">
    <property type="protein sequence ID" value="SNY79970.1"/>
    <property type="molecule type" value="Genomic_DNA"/>
</dbReference>
<dbReference type="Proteomes" id="UP000219565">
    <property type="component" value="Unassembled WGS sequence"/>
</dbReference>
<reference evidence="4 5" key="1">
    <citation type="submission" date="2017-09" db="EMBL/GenBank/DDBJ databases">
        <authorList>
            <person name="Ehlers B."/>
            <person name="Leendertz F.H."/>
        </authorList>
    </citation>
    <scope>NUCLEOTIDE SEQUENCE [LARGE SCALE GENOMIC DNA]</scope>
    <source>
        <strain evidence="4 5">DSM 45537</strain>
    </source>
</reference>
<evidence type="ECO:0000256" key="2">
    <source>
        <dbReference type="SAM" id="MobiDB-lite"/>
    </source>
</evidence>
<dbReference type="PANTHER" id="PTHR35152">
    <property type="entry name" value="DOMAIN SIGNALLING PROTEIN, PUTATIVE (AFU_ORTHOLOGUE AFUA_5G11310)-RELATED"/>
    <property type="match status" value="1"/>
</dbReference>
<evidence type="ECO:0000313" key="4">
    <source>
        <dbReference type="EMBL" id="SNY79970.1"/>
    </source>
</evidence>
<feature type="transmembrane region" description="Helical" evidence="1">
    <location>
        <begin position="185"/>
        <end position="207"/>
    </location>
</feature>
<feature type="domain" description="MHYT" evidence="3">
    <location>
        <begin position="54"/>
        <end position="242"/>
    </location>
</feature>
<dbReference type="PANTHER" id="PTHR35152:SF1">
    <property type="entry name" value="DOMAIN SIGNALLING PROTEIN, PUTATIVE (AFU_ORTHOLOGUE AFUA_5G11310)-RELATED"/>
    <property type="match status" value="1"/>
</dbReference>
<feature type="transmembrane region" description="Helical" evidence="1">
    <location>
        <begin position="152"/>
        <end position="173"/>
    </location>
</feature>
<keyword evidence="1" id="KW-0812">Transmembrane</keyword>
<sequence length="320" mass="33685">MNRHVTEATVPVDALWHPRPDLTVNVRADRLLRGSRPKPVGSGDRVLHIYHFSYGWLTPVLAYLMSFVGSLLGLQCAARARAGEHRALWLGLAALAIGGTGIWVMHFIAMLGFSIQDAQIRFDVPITLLSAATAIVVVGIGLTLVQAPRPRPLALGAGGAITGLGVGGMHYTGMYAMRSDATIGYDWRVVTLSLMIAVVAATAALWFTVHVRGMAAAVGAALIMGVAVCGMHYTGMAAMHAHRGHHGTPPGTDPLAMLAPLIVVISLVTMLLLIAVSLTSIERDIDLPPLRPTAVRPVTDDIAPPPKSSPSGTGYPRSGG</sequence>
<evidence type="ECO:0000256" key="1">
    <source>
        <dbReference type="PROSITE-ProRule" id="PRU00244"/>
    </source>
</evidence>
<gene>
    <name evidence="4" type="ORF">SAMN04244553_1780</name>
</gene>